<dbReference type="Proteomes" id="UP000315783">
    <property type="component" value="Unassembled WGS sequence"/>
</dbReference>
<feature type="transmembrane region" description="Helical" evidence="1">
    <location>
        <begin position="12"/>
        <end position="38"/>
    </location>
</feature>
<proteinExistence type="predicted"/>
<accession>A0A545UQK2</accession>
<feature type="transmembrane region" description="Helical" evidence="1">
    <location>
        <begin position="163"/>
        <end position="186"/>
    </location>
</feature>
<comment type="caution">
    <text evidence="2">The sequence shown here is derived from an EMBL/GenBank/DDBJ whole genome shotgun (WGS) entry which is preliminary data.</text>
</comment>
<keyword evidence="3" id="KW-1185">Reference proteome</keyword>
<evidence type="ECO:0000256" key="1">
    <source>
        <dbReference type="SAM" id="Phobius"/>
    </source>
</evidence>
<keyword evidence="1" id="KW-0472">Membrane</keyword>
<keyword evidence="1" id="KW-0812">Transmembrane</keyword>
<evidence type="ECO:0000313" key="3">
    <source>
        <dbReference type="Proteomes" id="UP000315783"/>
    </source>
</evidence>
<reference evidence="2 3" key="1">
    <citation type="journal article" date="2019" name="Appl. Microbiol. Biotechnol.">
        <title>Genome sequence of Isaria javanica and comparative genome analysis insights into family S53 peptidase evolution in fungal entomopathogens.</title>
        <authorList>
            <person name="Lin R."/>
            <person name="Zhang X."/>
            <person name="Xin B."/>
            <person name="Zou M."/>
            <person name="Gao Y."/>
            <person name="Qin F."/>
            <person name="Hu Q."/>
            <person name="Xie B."/>
            <person name="Cheng X."/>
        </authorList>
    </citation>
    <scope>NUCLEOTIDE SEQUENCE [LARGE SCALE GENOMIC DNA]</scope>
    <source>
        <strain evidence="2 3">IJ1G</strain>
    </source>
</reference>
<name>A0A545UQK2_9HYPO</name>
<dbReference type="AlphaFoldDB" id="A0A545UQK2"/>
<protein>
    <recommendedName>
        <fullName evidence="4">Transmembrane protein</fullName>
    </recommendedName>
</protein>
<gene>
    <name evidence="2" type="ORF">IF1G_09809</name>
</gene>
<evidence type="ECO:0008006" key="4">
    <source>
        <dbReference type="Google" id="ProtNLM"/>
    </source>
</evidence>
<keyword evidence="1" id="KW-1133">Transmembrane helix</keyword>
<evidence type="ECO:0000313" key="2">
    <source>
        <dbReference type="EMBL" id="TQV91743.1"/>
    </source>
</evidence>
<sequence>MRRCPPPPRSSLWPCAASGAAVAKAFFFFGALLSALLWTVGCSATWRGEKGGKQGSERQTSSQRASLMIENSCAAMQSREEEWRGAGCRLAEHRRLEQTRAPAAAPEMNTPASAQSVLVVNLPGPPIVYIHPRYVRGCRLLGTQDGCCRSPLITAVVDFFCSFLYLVIDFLRALSFSLFFLLFCFVPRDAKSTTSASVRSDRQTDSSPPRSILVYHAAFAQKTKRMIMFFYGMPRMMQPLFVPPAVYRPVSGASCLLLLARRGWVNFVM</sequence>
<dbReference type="EMBL" id="SPUK01000018">
    <property type="protein sequence ID" value="TQV91743.1"/>
    <property type="molecule type" value="Genomic_DNA"/>
</dbReference>
<organism evidence="2 3">
    <name type="scientific">Cordyceps javanica</name>
    <dbReference type="NCBI Taxonomy" id="43265"/>
    <lineage>
        <taxon>Eukaryota</taxon>
        <taxon>Fungi</taxon>
        <taxon>Dikarya</taxon>
        <taxon>Ascomycota</taxon>
        <taxon>Pezizomycotina</taxon>
        <taxon>Sordariomycetes</taxon>
        <taxon>Hypocreomycetidae</taxon>
        <taxon>Hypocreales</taxon>
        <taxon>Cordycipitaceae</taxon>
        <taxon>Cordyceps</taxon>
    </lineage>
</organism>